<dbReference type="OrthoDB" id="8901148at2"/>
<dbReference type="AlphaFoldDB" id="A0A4S8EP91"/>
<evidence type="ECO:0000313" key="2">
    <source>
        <dbReference type="EMBL" id="THT95314.1"/>
    </source>
</evidence>
<proteinExistence type="predicted"/>
<gene>
    <name evidence="2" type="ORF">E9531_17275</name>
</gene>
<protein>
    <submittedName>
        <fullName evidence="2">Uncharacterized protein</fullName>
    </submittedName>
</protein>
<keyword evidence="3" id="KW-1185">Reference proteome</keyword>
<feature type="transmembrane region" description="Helical" evidence="1">
    <location>
        <begin position="33"/>
        <end position="52"/>
    </location>
</feature>
<keyword evidence="1" id="KW-1133">Transmembrane helix</keyword>
<keyword evidence="1" id="KW-0812">Transmembrane</keyword>
<name>A0A4S8EP91_9BURK</name>
<organism evidence="2 3">
    <name type="scientific">Lampropedia puyangensis</name>
    <dbReference type="NCBI Taxonomy" id="1330072"/>
    <lineage>
        <taxon>Bacteria</taxon>
        <taxon>Pseudomonadati</taxon>
        <taxon>Pseudomonadota</taxon>
        <taxon>Betaproteobacteria</taxon>
        <taxon>Burkholderiales</taxon>
        <taxon>Comamonadaceae</taxon>
        <taxon>Lampropedia</taxon>
    </lineage>
</organism>
<evidence type="ECO:0000256" key="1">
    <source>
        <dbReference type="SAM" id="Phobius"/>
    </source>
</evidence>
<keyword evidence="1" id="KW-0472">Membrane</keyword>
<dbReference type="RefSeq" id="WP_136575011.1">
    <property type="nucleotide sequence ID" value="NZ_STFG01000049.1"/>
</dbReference>
<evidence type="ECO:0000313" key="3">
    <source>
        <dbReference type="Proteomes" id="UP000308917"/>
    </source>
</evidence>
<accession>A0A4S8EP91</accession>
<dbReference type="Proteomes" id="UP000308917">
    <property type="component" value="Unassembled WGS sequence"/>
</dbReference>
<feature type="transmembrane region" description="Helical" evidence="1">
    <location>
        <begin position="5"/>
        <end position="21"/>
    </location>
</feature>
<reference evidence="2 3" key="1">
    <citation type="journal article" date="2015" name="Antonie Van Leeuwenhoek">
        <title>Lampropedia puyangensis sp. nov., isolated from symptomatic bark of Populus ? euramericana canker and emended description of Lampropedia hyalina (Ehrenberg 1832) Lee et al. 2004.</title>
        <authorList>
            <person name="Li Y."/>
            <person name="Wang T."/>
            <person name="Piao C.G."/>
            <person name="Wang L.F."/>
            <person name="Tian G.Z."/>
            <person name="Zhu T.H."/>
            <person name="Guo M.W."/>
        </authorList>
    </citation>
    <scope>NUCLEOTIDE SEQUENCE [LARGE SCALE GENOMIC DNA]</scope>
    <source>
        <strain evidence="2 3">2-bin</strain>
    </source>
</reference>
<dbReference type="EMBL" id="STFG01000049">
    <property type="protein sequence ID" value="THT95314.1"/>
    <property type="molecule type" value="Genomic_DNA"/>
</dbReference>
<sequence>MKRFIVGYLLIGVLLMPFIYWNNANGSRPAPATSLFGATLTASLLFWPSYLFSIEPELDGDSDEAFADSIQELVTYRRTKWFAGSSSSSRRSESIGMIGNALNACMRLFDKEKRVDFTDPMQLMRSTTNSDPYFKNLRRQVREHLDGEDFSGLVAEGNKCNKNRR</sequence>
<comment type="caution">
    <text evidence="2">The sequence shown here is derived from an EMBL/GenBank/DDBJ whole genome shotgun (WGS) entry which is preliminary data.</text>
</comment>